<organism evidence="10">
    <name type="scientific">Bombyx mori</name>
    <name type="common">Silk moth</name>
    <dbReference type="NCBI Taxonomy" id="7091"/>
    <lineage>
        <taxon>Eukaryota</taxon>
        <taxon>Metazoa</taxon>
        <taxon>Ecdysozoa</taxon>
        <taxon>Arthropoda</taxon>
        <taxon>Hexapoda</taxon>
        <taxon>Insecta</taxon>
        <taxon>Pterygota</taxon>
        <taxon>Neoptera</taxon>
        <taxon>Endopterygota</taxon>
        <taxon>Lepidoptera</taxon>
        <taxon>Glossata</taxon>
        <taxon>Ditrysia</taxon>
        <taxon>Bombycoidea</taxon>
        <taxon>Bombycidae</taxon>
        <taxon>Bombycinae</taxon>
        <taxon>Bombyx</taxon>
    </lineage>
</organism>
<accession>Q0ZB80</accession>
<evidence type="ECO:0000256" key="3">
    <source>
        <dbReference type="ARBA" id="ARBA00022490"/>
    </source>
</evidence>
<evidence type="ECO:0000313" key="12">
    <source>
        <dbReference type="Proteomes" id="UP000005204"/>
    </source>
</evidence>
<dbReference type="Gene3D" id="3.40.50.10470">
    <property type="entry name" value="Translation initiation factor eif-2b, domain 2"/>
    <property type="match status" value="1"/>
</dbReference>
<dbReference type="InterPro" id="IPR051855">
    <property type="entry name" value="eIF2B_beta_subunit"/>
</dbReference>
<dbReference type="KEGG" id="bmor:733083"/>
<dbReference type="GO" id="GO:0005829">
    <property type="term" value="C:cytosol"/>
    <property type="evidence" value="ECO:0007669"/>
    <property type="project" value="UniProtKB-SubCell"/>
</dbReference>
<evidence type="ECO:0000256" key="2">
    <source>
        <dbReference type="ARBA" id="ARBA00007251"/>
    </source>
</evidence>
<dbReference type="Pfam" id="PF01008">
    <property type="entry name" value="IF-2B"/>
    <property type="match status" value="1"/>
</dbReference>
<dbReference type="GO" id="GO:0005085">
    <property type="term" value="F:guanyl-nucleotide exchange factor activity"/>
    <property type="evidence" value="ECO:0007669"/>
    <property type="project" value="TreeGrafter"/>
</dbReference>
<evidence type="ECO:0000256" key="9">
    <source>
        <dbReference type="RuleBase" id="RU003814"/>
    </source>
</evidence>
<dbReference type="Proteomes" id="UP000005204">
    <property type="component" value="Unassembled WGS sequence"/>
</dbReference>
<evidence type="ECO:0000256" key="4">
    <source>
        <dbReference type="ARBA" id="ARBA00022540"/>
    </source>
</evidence>
<keyword evidence="5" id="KW-0648">Protein biosynthesis</keyword>
<keyword evidence="12" id="KW-1185">Reference proteome</keyword>
<dbReference type="PANTHER" id="PTHR45859:SF1">
    <property type="entry name" value="TRANSLATION INITIATION FACTOR EIF-2B SUBUNIT BETA"/>
    <property type="match status" value="1"/>
</dbReference>
<comment type="subcellular location">
    <subcellularLocation>
        <location evidence="1">Cytoplasm</location>
        <location evidence="1">Cytosol</location>
    </subcellularLocation>
</comment>
<protein>
    <recommendedName>
        <fullName evidence="6">Translation initiation factor eIF2B subunit beta</fullName>
    </recommendedName>
    <alternativeName>
        <fullName evidence="7">eIF2B GDP-GTP exchange factor subunit beta</fullName>
    </alternativeName>
</protein>
<reference evidence="12" key="2">
    <citation type="journal article" date="2008" name="Insect Biochem. Mol. Biol.">
        <title>The genome of a lepidopteran model insect, the silkworm Bombyx mori.</title>
        <authorList>
            <consortium name="International Silkworm Genome Consortium"/>
        </authorList>
    </citation>
    <scope>NUCLEOTIDE SEQUENCE [LARGE SCALE GENOMIC DNA]</scope>
    <source>
        <strain evidence="12">p50T</strain>
    </source>
</reference>
<dbReference type="EMBL" id="DQ645456">
    <property type="protein sequence ID" value="ABG54284.1"/>
    <property type="molecule type" value="mRNA"/>
</dbReference>
<evidence type="ECO:0000313" key="10">
    <source>
        <dbReference type="EMBL" id="ABG54284.1"/>
    </source>
</evidence>
<dbReference type="PANTHER" id="PTHR45859">
    <property type="entry name" value="TRANSLATION INITIATION FACTOR EIF-2B SUBUNIT BETA"/>
    <property type="match status" value="1"/>
</dbReference>
<dbReference type="OrthoDB" id="269919at2759"/>
<evidence type="ECO:0000256" key="6">
    <source>
        <dbReference type="ARBA" id="ARBA00044122"/>
    </source>
</evidence>
<dbReference type="InterPro" id="IPR042529">
    <property type="entry name" value="IF_2B-like_C"/>
</dbReference>
<keyword evidence="3" id="KW-0963">Cytoplasm</keyword>
<dbReference type="GO" id="GO:0003743">
    <property type="term" value="F:translation initiation factor activity"/>
    <property type="evidence" value="ECO:0007669"/>
    <property type="project" value="UniProtKB-KW"/>
</dbReference>
<reference evidence="10" key="1">
    <citation type="submission" date="2006-05" db="EMBL/GenBank/DDBJ databases">
        <title>Translation initiation factors in Bombyx mori.</title>
        <authorList>
            <person name="Wang L.-L."/>
            <person name="Chen K.-P."/>
            <person name="Yao Q."/>
            <person name="Hu Z.-G."/>
            <person name="Chen H.-Q."/>
        </authorList>
    </citation>
    <scope>NUCLEOTIDE SEQUENCE</scope>
</reference>
<gene>
    <name evidence="11" type="primary">733083</name>
</gene>
<evidence type="ECO:0000256" key="7">
    <source>
        <dbReference type="ARBA" id="ARBA00044228"/>
    </source>
</evidence>
<keyword evidence="4" id="KW-0396">Initiation factor</keyword>
<sequence length="353" mass="38571">MAPLESLDIELSEKHIETVGKFVADIRNNKLSGSEQIAEATLTLVEKIISESNATARELCGVLRAAARRISSSLPLELVAINMIRRVLRAIRDENRASVDQFQSGEGVGESLQGLVLATPARHSIVPSTDQDLREPIRDHIAELRTELETMRSSITSQAREHVRADEVLLTFGASALVERFLRPTQNRNCKVVVAEGTDVGESHAMARRLSNSGVSVTVINSSCVFAVMSRVNKVVVEVQAAMGGGAVLGDAGLHSVTLAAKYYKIPVVALAPLYRMLPHHLYDPQNFGSLSSPLQTMEYADCGSDSLQVLAPKFDFVPPDHITLFITNQGGSCPSYIYRLLSEIYDPKDYQI</sequence>
<comment type="subunit">
    <text evidence="8">Component of the translation initiation factor 2B (eIF2B) complex which is a heterodecamer of two sets of five different subunits: alpha, beta, gamma, delta and epsilon. Subunits alpha, beta and delta comprise a regulatory subcomplex and subunits epsilon and gamma comprise a catalytic subcomplex. Within the complex, the hexameric regulatory complex resides at the center, with the two heterodimeric catalytic subcomplexes bound on opposite sides.</text>
</comment>
<dbReference type="AlphaFoldDB" id="Q0ZB80"/>
<name>Q0ZB80_BOMMO</name>
<evidence type="ECO:0000256" key="1">
    <source>
        <dbReference type="ARBA" id="ARBA00004514"/>
    </source>
</evidence>
<reference evidence="11" key="3">
    <citation type="submission" date="2022-06" db="UniProtKB">
        <authorList>
            <consortium name="EnsemblMetazoa"/>
        </authorList>
    </citation>
    <scope>IDENTIFICATION</scope>
    <source>
        <strain evidence="11">p50T (Dazao)</strain>
    </source>
</reference>
<evidence type="ECO:0000256" key="5">
    <source>
        <dbReference type="ARBA" id="ARBA00022917"/>
    </source>
</evidence>
<evidence type="ECO:0000256" key="8">
    <source>
        <dbReference type="ARBA" id="ARBA00046432"/>
    </source>
</evidence>
<dbReference type="InterPro" id="IPR037171">
    <property type="entry name" value="NagB/RpiA_transferase-like"/>
</dbReference>
<dbReference type="SUPFAM" id="SSF100950">
    <property type="entry name" value="NagB/RpiA/CoA transferase-like"/>
    <property type="match status" value="1"/>
</dbReference>
<evidence type="ECO:0000313" key="11">
    <source>
        <dbReference type="EnsemblMetazoa" id="NP_001037652.1"/>
    </source>
</evidence>
<proteinExistence type="evidence at transcript level"/>
<dbReference type="GO" id="GO:0005851">
    <property type="term" value="C:eukaryotic translation initiation factor 2B complex"/>
    <property type="evidence" value="ECO:0007669"/>
    <property type="project" value="TreeGrafter"/>
</dbReference>
<dbReference type="EnsemblMetazoa" id="NM_001044187.1">
    <property type="protein sequence ID" value="NP_001037652.1"/>
    <property type="gene ID" value="LOC733083"/>
</dbReference>
<comment type="similarity">
    <text evidence="2 9">Belongs to the eIF-2B alpha/beta/delta subunits family.</text>
</comment>
<dbReference type="InterPro" id="IPR000649">
    <property type="entry name" value="IF-2B-related"/>
</dbReference>